<comment type="similarity">
    <text evidence="1">Belongs to the peptidase M28 family. M28B subfamily.</text>
</comment>
<accession>A0A1I8I7J7</accession>
<keyword evidence="5" id="KW-1185">Reference proteome</keyword>
<dbReference type="Pfam" id="PF02221">
    <property type="entry name" value="E1_DerP2_DerF2"/>
    <property type="match status" value="1"/>
</dbReference>
<feature type="region of interest" description="Disordered" evidence="3">
    <location>
        <begin position="2383"/>
        <end position="2416"/>
    </location>
</feature>
<dbReference type="GO" id="GO:0004180">
    <property type="term" value="F:carboxypeptidase activity"/>
    <property type="evidence" value="ECO:0007669"/>
    <property type="project" value="TreeGrafter"/>
</dbReference>
<feature type="compositionally biased region" description="Basic residues" evidence="3">
    <location>
        <begin position="291"/>
        <end position="300"/>
    </location>
</feature>
<feature type="compositionally biased region" description="Low complexity" evidence="3">
    <location>
        <begin position="1375"/>
        <end position="1385"/>
    </location>
</feature>
<dbReference type="SUPFAM" id="SSF52025">
    <property type="entry name" value="PA domain"/>
    <property type="match status" value="1"/>
</dbReference>
<dbReference type="SUPFAM" id="SSF53187">
    <property type="entry name" value="Zn-dependent exopeptidases"/>
    <property type="match status" value="1"/>
</dbReference>
<proteinExistence type="inferred from homology"/>
<dbReference type="FunFam" id="3.40.630.10:FF:000101">
    <property type="entry name" value="N-acetylated alpha-linked acidic dipeptidase like 1"/>
    <property type="match status" value="1"/>
</dbReference>
<feature type="region of interest" description="Disordered" evidence="3">
    <location>
        <begin position="291"/>
        <end position="319"/>
    </location>
</feature>
<dbReference type="SMART" id="SM00737">
    <property type="entry name" value="ML"/>
    <property type="match status" value="1"/>
</dbReference>
<evidence type="ECO:0000256" key="1">
    <source>
        <dbReference type="ARBA" id="ARBA00005634"/>
    </source>
</evidence>
<feature type="compositionally biased region" description="Basic and acidic residues" evidence="3">
    <location>
        <begin position="301"/>
        <end position="319"/>
    </location>
</feature>
<protein>
    <submittedName>
        <fullName evidence="6">ML domain-containing protein</fullName>
    </submittedName>
</protein>
<feature type="compositionally biased region" description="Polar residues" evidence="3">
    <location>
        <begin position="10"/>
        <end position="26"/>
    </location>
</feature>
<keyword evidence="2" id="KW-0732">Signal</keyword>
<dbReference type="Gene3D" id="2.70.220.10">
    <property type="entry name" value="Ganglioside GM2 activator"/>
    <property type="match status" value="1"/>
</dbReference>
<feature type="compositionally biased region" description="Basic and acidic residues" evidence="3">
    <location>
        <begin position="32"/>
        <end position="43"/>
    </location>
</feature>
<dbReference type="PANTHER" id="PTHR10404">
    <property type="entry name" value="N-ACETYLATED-ALPHA-LINKED ACIDIC DIPEPTIDASE"/>
    <property type="match status" value="1"/>
</dbReference>
<evidence type="ECO:0000313" key="5">
    <source>
        <dbReference type="Proteomes" id="UP000095280"/>
    </source>
</evidence>
<dbReference type="PANTHER" id="PTHR10404:SF46">
    <property type="entry name" value="VACUOLAR PROTEIN SORTING-ASSOCIATED PROTEIN 70"/>
    <property type="match status" value="1"/>
</dbReference>
<dbReference type="InterPro" id="IPR046450">
    <property type="entry name" value="PA_dom_sf"/>
</dbReference>
<dbReference type="Gene3D" id="3.40.630.10">
    <property type="entry name" value="Zn peptidases"/>
    <property type="match status" value="1"/>
</dbReference>
<evidence type="ECO:0000259" key="4">
    <source>
        <dbReference type="SMART" id="SM00737"/>
    </source>
</evidence>
<dbReference type="Proteomes" id="UP000095280">
    <property type="component" value="Unplaced"/>
</dbReference>
<feature type="region of interest" description="Disordered" evidence="3">
    <location>
        <begin position="1"/>
        <end position="44"/>
    </location>
</feature>
<dbReference type="InterPro" id="IPR036846">
    <property type="entry name" value="GM2-AP_sf"/>
</dbReference>
<feature type="region of interest" description="Disordered" evidence="3">
    <location>
        <begin position="2211"/>
        <end position="2235"/>
    </location>
</feature>
<reference evidence="6" key="1">
    <citation type="submission" date="2016-11" db="UniProtKB">
        <authorList>
            <consortium name="WormBaseParasite"/>
        </authorList>
    </citation>
    <scope>IDENTIFICATION</scope>
</reference>
<feature type="region of interest" description="Disordered" evidence="3">
    <location>
        <begin position="252"/>
        <end position="276"/>
    </location>
</feature>
<feature type="domain" description="MD-2-related lipid-recognition" evidence="4">
    <location>
        <begin position="1921"/>
        <end position="2062"/>
    </location>
</feature>
<name>A0A1I8I7J7_9PLAT</name>
<dbReference type="InterPro" id="IPR003172">
    <property type="entry name" value="ML_dom"/>
</dbReference>
<feature type="region of interest" description="Disordered" evidence="3">
    <location>
        <begin position="1360"/>
        <end position="1418"/>
    </location>
</feature>
<sequence>SQGAAPPAASHSSTESASIFGVSTQSPPDPFARPRDLPSDEVPRPQTLASVASHRWRLRGAKCLKFFSCTKQLLLLCMFELRTFENFFLISRFRFGAATRILERFAQNFLVFLTNSSRSCISSPGHCTRKESFVATQRKVFSSKSYPKVLDAGLLGSELVDLVSRLQSGDAVAASVRQLSRGGRGVSLLGVDEARSLRERGRQLRLGLAAELLLEVLIVEEVDEHVHDGVGDRQDVRDLEYPDGDAPGHFGVHFEHEEDDGPGTFEQSESQGEDEHHVGDLLVALRAVHHAVRAQRHHQQDRRGDDRHQRDGLAEQRPEHVDGVAVPRLAQHHVQQQNSAALPAGRVAGVELQAEEVARVDEVGPGQAQRHHQDQLQREDQRYAAKAVHLAHLWEGRCHVAAQQGGDGHPAVAAELRHHGQVGEQSQQVVHQGGQAGALRRHVQRVGEQQGLVGVKLGIEPGPVVQALHGDGHDGVRHGAGQAEGHLAHGQEHQEQVEAVPAAGLVEHPDEDHQGQDVEHQAEAGHRYGQRVEDSLAEVLRPSEVLGLVEGGAFALQHGGAGGQLLGLRGAAAAAPRSNSGGNKEAGLDDLGGGAAAAASALAALAWANPGRSSIDLRKQPAAEMIQKKHAGLLRKAEKEETRNTFPASHRFIHIRGCVHRVLHLNNIEIAACVQLPRPRAVHQRPLAANQRALARHGVNASISHRGIVVISRAQLVNTVADKQLALVALPVERADIRAGLVTEHNDEGNRADGGVRNVDQGGIEVDNDGDGAGPGAVRSCNAEASVSMIEKVTVDPSPSTALTLPTSRPFSRFAAANVYSALSNTPLGAPAVQFSHTGFVSSSLMMFTYLSWLVLVAVQKQLGPPCSFNSGYELSEGLVAGNGGPGRGGGGSLLLLLVAPFVIIQLGLSRPAHLRLPLLGVFQRRLHVAHPHLVLLDAAHVRPKERVIVPGDLLVKELGRRRAPAARVQAGVAGGQRAEAGDAAHGFVRHRLADWVGRSGRVLGAQVLAVAADWLAAVLRHVAVAGARAAAHLAGQRNRPTARQLFEIGFVLFVPGGIRAHVQAVFYAARQHALLVGLVLLGSEHLAAIVVANYVSIFSVRLHVVLRLRAQLNALHSRASMATRIKDGWNWGRKRVMPTGGKMFPCIKLALCSVGLVALLTQVACTPVGDADGAMRANRDKLRDLLRDSSSRLKVHVRELSRTSSLAGSPTAMRHVEYVENFWRDLGFRVSRRSYEVPISYFEQQGESRRVNSSRSEAIEQPSVSVCFAEDCRALELDKPLTREDRDIEGLSRAFYAYSRPLSGHFGLLQPEDFAEYMSVENLTALLEGNLVLVRPNETALLELLMQVATRTTNNTGFLLVHAPPGNDEDGSGDPDAAQPQQPAYPEGPGSPDTAVTFHVGGPEDTVGDPTTPGYPSRWYASRQEPGGKAGWKSALNVTVVPISVADAEVLASAFASDSGTERPHLRVHWPLQFGYREVYDSCAEILGDQEPDRVVLIGSHRDAWFGGAVDPHTGMATLLETGRALAELRDKTGWRPRRTILMCAWDAEELGLMGSVEWVEEEFMRIGSRLVAYVNTDTDVIGDWKMLVQSSDQLTDIINQILLESADTSSEDGSPLHFFYKLDDSSDYFSFTRALGVPACDFSYVRGPRETLTLYDLYHTRYETPRLYEMLDPTGKAHPRLAQSVASLVYTMADSPLLPLNMSAFANGLRWRLYDGFFAAADNGTGGDLWGEGEDEFDAVRQRLQAVALSALENATRALHRFEEEKKLVDESAGQLRLRMLNDKMMLVQKAFTHHCVLRCNGDSVNLLNGLPRNLPAEKVAQAIILGLNSVAKLLTDSQTTLPAPGFAHYLACFQARIMHRFIALAATLSLLLSASSAAAVPAVAKDAEQPDVVEMSMILPAERIARRHQLTRLYGFSWSDCSSQGAWVKIHSVSLQPDPVHLDGKITVGFSFTASHNLSASQPVSASVELKKKVFGTWLKLPCVNNIGSCDYANLCTVRPPPTSCPAEFVKAGVPCKCPIAAGNYTLPAYSFTVDASKIPEFLEKGDYKVSVNAKAGSNQWSSSRGQPQPVLLVPREACDSCVADYSSSRLTKYCFAFPRSRTCTTEPGRLDYVRQLRDSLNRYCPGALPPVRPVTAVAMETATTTTTGADSSVAMETTTTTTGADSGVAMETTTTTTTGADSGVAMETTTTTTTGADSGVAMETKRTTAADSGVAMETKRTTAADSGVAMETKRTTERTLPFFEFRHDCLQSIGYFAAIAYQRRIVGKQGSLKAVRSHLGVVFTYSLRWYVPKDLINSGSEDEPQIPVPKFYFYPPFPSAIGLKRKPGKKSVSPAGLITLMKAGGHKNPNMKNSRLLRRSARWRPTAFILMPRRQARLWQGAGSSNPPSSRRKPGKKSVSPAGLITLMKAGG</sequence>
<evidence type="ECO:0000256" key="3">
    <source>
        <dbReference type="SAM" id="MobiDB-lite"/>
    </source>
</evidence>
<dbReference type="Gene3D" id="3.50.30.30">
    <property type="match status" value="1"/>
</dbReference>
<dbReference type="WBParaSite" id="maker-uti_cns_0010323-snap-gene-0.5-mRNA-1">
    <property type="protein sequence ID" value="maker-uti_cns_0010323-snap-gene-0.5-mRNA-1"/>
    <property type="gene ID" value="maker-uti_cns_0010323-snap-gene-0.5"/>
</dbReference>
<evidence type="ECO:0000313" key="6">
    <source>
        <dbReference type="WBParaSite" id="maker-uti_cns_0010323-snap-gene-0.5-mRNA-1"/>
    </source>
</evidence>
<evidence type="ECO:0000256" key="2">
    <source>
        <dbReference type="ARBA" id="ARBA00022729"/>
    </source>
</evidence>
<dbReference type="InterPro" id="IPR007484">
    <property type="entry name" value="Peptidase_M28"/>
</dbReference>
<organism evidence="5 6">
    <name type="scientific">Macrostomum lignano</name>
    <dbReference type="NCBI Taxonomy" id="282301"/>
    <lineage>
        <taxon>Eukaryota</taxon>
        <taxon>Metazoa</taxon>
        <taxon>Spiralia</taxon>
        <taxon>Lophotrochozoa</taxon>
        <taxon>Platyhelminthes</taxon>
        <taxon>Rhabditophora</taxon>
        <taxon>Macrostomorpha</taxon>
        <taxon>Macrostomida</taxon>
        <taxon>Macrostomidae</taxon>
        <taxon>Macrostomum</taxon>
    </lineage>
</organism>
<dbReference type="InterPro" id="IPR039373">
    <property type="entry name" value="Peptidase_M28B"/>
</dbReference>
<dbReference type="Pfam" id="PF04389">
    <property type="entry name" value="Peptidase_M28"/>
    <property type="match status" value="1"/>
</dbReference>
<dbReference type="SUPFAM" id="SSF63707">
    <property type="entry name" value="Ganglioside M2 (gm2) activator"/>
    <property type="match status" value="1"/>
</dbReference>